<protein>
    <submittedName>
        <fullName evidence="1">Uncharacterized protein</fullName>
    </submittedName>
</protein>
<evidence type="ECO:0000313" key="2">
    <source>
        <dbReference type="Proteomes" id="UP000243745"/>
    </source>
</evidence>
<name>A0A662ZIN8_9GAMM</name>
<dbReference type="InterPro" id="IPR005046">
    <property type="entry name" value="DUF285"/>
</dbReference>
<accession>A0A662ZIN8</accession>
<dbReference type="OrthoDB" id="5874700at2"/>
<dbReference type="Proteomes" id="UP000243745">
    <property type="component" value="Unassembled WGS sequence"/>
</dbReference>
<organism evidence="1 2">
    <name type="scientific">Ruminobacter amylophilus</name>
    <dbReference type="NCBI Taxonomy" id="867"/>
    <lineage>
        <taxon>Bacteria</taxon>
        <taxon>Pseudomonadati</taxon>
        <taxon>Pseudomonadota</taxon>
        <taxon>Gammaproteobacteria</taxon>
        <taxon>Aeromonadales</taxon>
        <taxon>Succinivibrionaceae</taxon>
        <taxon>Ruminobacter</taxon>
    </lineage>
</organism>
<proteinExistence type="predicted"/>
<reference evidence="1 2" key="1">
    <citation type="submission" date="2016-10" db="EMBL/GenBank/DDBJ databases">
        <authorList>
            <person name="Varghese N."/>
            <person name="Submissions S."/>
        </authorList>
    </citation>
    <scope>NUCLEOTIDE SEQUENCE [LARGE SCALE GENOMIC DNA]</scope>
    <source>
        <strain evidence="1 2">DSM 1361</strain>
    </source>
</reference>
<dbReference type="Pfam" id="PF03382">
    <property type="entry name" value="DUF285"/>
    <property type="match status" value="1"/>
</dbReference>
<keyword evidence="2" id="KW-1185">Reference proteome</keyword>
<dbReference type="AlphaFoldDB" id="A0A662ZIN8"/>
<evidence type="ECO:0000313" key="1">
    <source>
        <dbReference type="EMBL" id="SFP14794.1"/>
    </source>
</evidence>
<gene>
    <name evidence="1" type="ORF">SAMN02910344_00554</name>
</gene>
<dbReference type="RefSeq" id="WP_093140706.1">
    <property type="nucleotide sequence ID" value="NZ_FOXF01000006.1"/>
</dbReference>
<sequence length="190" mass="22052">MRNIRSNGLESLTINYDFTSCTSRYYTNPFYKTERESARYIRRLDFEIILTDKVHSLECAFSGMPKLEYVNLKDTSRIESMKEIFSEFNQSINRRDTTSVTDMSEMFCDADSFNQPTNTWKITGLRSKYDSFCNARAFRPLQTLNCSAEILHDSSEIFGLIRRQNNLPFPVHAVSIILIFAAQSANINIF</sequence>
<dbReference type="EMBL" id="FOXF01000006">
    <property type="protein sequence ID" value="SFP14794.1"/>
    <property type="molecule type" value="Genomic_DNA"/>
</dbReference>